<dbReference type="RefSeq" id="WP_146356582.1">
    <property type="nucleotide sequence ID" value="NZ_VOBR01000021.1"/>
</dbReference>
<evidence type="ECO:0000256" key="1">
    <source>
        <dbReference type="SAM" id="Phobius"/>
    </source>
</evidence>
<evidence type="ECO:0000313" key="2">
    <source>
        <dbReference type="EMBL" id="TWP48351.1"/>
    </source>
</evidence>
<comment type="caution">
    <text evidence="2">The sequence shown here is derived from an EMBL/GenBank/DDBJ whole genome shotgun (WGS) entry which is preliminary data.</text>
</comment>
<evidence type="ECO:0000313" key="3">
    <source>
        <dbReference type="Proteomes" id="UP000316639"/>
    </source>
</evidence>
<reference evidence="2 3" key="1">
    <citation type="submission" date="2019-07" db="EMBL/GenBank/DDBJ databases">
        <title>Lentzea xizangensis sp. nov., isolated from Qinghai-Tibetan Plateau Soils.</title>
        <authorList>
            <person name="Huang J."/>
        </authorList>
    </citation>
    <scope>NUCLEOTIDE SEQUENCE [LARGE SCALE GENOMIC DNA]</scope>
    <source>
        <strain evidence="2 3">FXJ1.1311</strain>
    </source>
</reference>
<dbReference type="EMBL" id="VOBR01000021">
    <property type="protein sequence ID" value="TWP48351.1"/>
    <property type="molecule type" value="Genomic_DNA"/>
</dbReference>
<proteinExistence type="predicted"/>
<dbReference type="OrthoDB" id="3695132at2"/>
<keyword evidence="3" id="KW-1185">Reference proteome</keyword>
<keyword evidence="1" id="KW-1133">Transmembrane helix</keyword>
<dbReference type="AlphaFoldDB" id="A0A563EMD8"/>
<name>A0A563EMD8_9PSEU</name>
<keyword evidence="1" id="KW-0472">Membrane</keyword>
<feature type="transmembrane region" description="Helical" evidence="1">
    <location>
        <begin position="152"/>
        <end position="174"/>
    </location>
</feature>
<protein>
    <submittedName>
        <fullName evidence="2">Uncharacterized protein</fullName>
    </submittedName>
</protein>
<sequence>MSRRTAWQLIGAGLLAMAIGIPGSMVLPDGWHVLLITATVLAGLAFFIGVAGLASQKWILVPAFIAAAFGPIILAVIGHDALLGTYGTPEQCTLRTTEEHRTTKHPSVDHVLDCPSGEQEITTAWSERLRAQQATVLTLPPFRPMLAETTSFSLGLLAAIPVAMAALVITAGAVRKES</sequence>
<accession>A0A563EMD8</accession>
<feature type="transmembrane region" description="Helical" evidence="1">
    <location>
        <begin position="58"/>
        <end position="77"/>
    </location>
</feature>
<gene>
    <name evidence="2" type="ORF">FKR81_29120</name>
</gene>
<keyword evidence="1" id="KW-0812">Transmembrane</keyword>
<feature type="transmembrane region" description="Helical" evidence="1">
    <location>
        <begin position="30"/>
        <end position="51"/>
    </location>
</feature>
<organism evidence="2 3">
    <name type="scientific">Lentzea tibetensis</name>
    <dbReference type="NCBI Taxonomy" id="2591470"/>
    <lineage>
        <taxon>Bacteria</taxon>
        <taxon>Bacillati</taxon>
        <taxon>Actinomycetota</taxon>
        <taxon>Actinomycetes</taxon>
        <taxon>Pseudonocardiales</taxon>
        <taxon>Pseudonocardiaceae</taxon>
        <taxon>Lentzea</taxon>
    </lineage>
</organism>
<dbReference type="Proteomes" id="UP000316639">
    <property type="component" value="Unassembled WGS sequence"/>
</dbReference>